<evidence type="ECO:0000259" key="2">
    <source>
        <dbReference type="Pfam" id="PF07398"/>
    </source>
</evidence>
<dbReference type="SUPFAM" id="SSF109854">
    <property type="entry name" value="DinB/YfiT-like putative metalloenzymes"/>
    <property type="match status" value="1"/>
</dbReference>
<dbReference type="EMBL" id="BAABID010000008">
    <property type="protein sequence ID" value="GAA4729475.1"/>
    <property type="molecule type" value="Genomic_DNA"/>
</dbReference>
<dbReference type="NCBIfam" id="TIGR03083">
    <property type="entry name" value="maleylpyruvate isomerase family mycothiol-dependent enzyme"/>
    <property type="match status" value="1"/>
</dbReference>
<proteinExistence type="predicted"/>
<dbReference type="InterPro" id="IPR034660">
    <property type="entry name" value="DinB/YfiT-like"/>
</dbReference>
<dbReference type="RefSeq" id="WP_172150260.1">
    <property type="nucleotide sequence ID" value="NZ_BAABID010000008.1"/>
</dbReference>
<dbReference type="GO" id="GO:0016853">
    <property type="term" value="F:isomerase activity"/>
    <property type="evidence" value="ECO:0007669"/>
    <property type="project" value="UniProtKB-KW"/>
</dbReference>
<dbReference type="Pfam" id="PF11716">
    <property type="entry name" value="MDMPI_N"/>
    <property type="match status" value="1"/>
</dbReference>
<organism evidence="4 5">
    <name type="scientific">Isoptericola chiayiensis</name>
    <dbReference type="NCBI Taxonomy" id="579446"/>
    <lineage>
        <taxon>Bacteria</taxon>
        <taxon>Bacillati</taxon>
        <taxon>Actinomycetota</taxon>
        <taxon>Actinomycetes</taxon>
        <taxon>Micrococcales</taxon>
        <taxon>Promicromonosporaceae</taxon>
        <taxon>Isoptericola</taxon>
    </lineage>
</organism>
<dbReference type="InterPro" id="IPR017517">
    <property type="entry name" value="Maleyloyr_isom"/>
</dbReference>
<evidence type="ECO:0000313" key="5">
    <source>
        <dbReference type="Proteomes" id="UP001500956"/>
    </source>
</evidence>
<sequence>MTTSSTAVDPATGRRGPGVDDLDRLSLLSAVQAEFAARIPATDPEAPVPACGRWRVRHLVVHLGRIHHWAAGQARRRQETPLGRGPFDLGPFYAAQAAELRETLTALGPDATAWTLLGTGPASFWHRRQLHETLVHLHDLRAAGLASGPDAAREPVDVPAAVWADGVDEVARMFQPRQVRLGRVDPLPRTVRLVASDVGESWTLGAHEDGRRPDDPAATLTAPARELALLLWRRLTTAESGVRLDGDEAAVRAALAPGVVP</sequence>
<keyword evidence="4" id="KW-0413">Isomerase</keyword>
<dbReference type="PANTHER" id="PTHR40758:SF1">
    <property type="entry name" value="CONSERVED PROTEIN"/>
    <property type="match status" value="1"/>
</dbReference>
<gene>
    <name evidence="4" type="ORF">GCM10023216_21270</name>
</gene>
<feature type="domain" description="MDMPI C-terminal" evidence="2">
    <location>
        <begin position="164"/>
        <end position="251"/>
    </location>
</feature>
<dbReference type="InterPro" id="IPR010872">
    <property type="entry name" value="MDMPI_C-term_domain"/>
</dbReference>
<dbReference type="PANTHER" id="PTHR40758">
    <property type="entry name" value="CONSERVED PROTEIN"/>
    <property type="match status" value="1"/>
</dbReference>
<evidence type="ECO:0000259" key="3">
    <source>
        <dbReference type="Pfam" id="PF11716"/>
    </source>
</evidence>
<comment type="caution">
    <text evidence="4">The sequence shown here is derived from an EMBL/GenBank/DDBJ whole genome shotgun (WGS) entry which is preliminary data.</text>
</comment>
<accession>A0ABP8YGE0</accession>
<protein>
    <submittedName>
        <fullName evidence="4">Maleylpyruvate isomerase family mycothiol-dependent enzyme</fullName>
    </submittedName>
</protein>
<evidence type="ECO:0000313" key="4">
    <source>
        <dbReference type="EMBL" id="GAA4729475.1"/>
    </source>
</evidence>
<feature type="region of interest" description="Disordered" evidence="1">
    <location>
        <begin position="1"/>
        <end position="20"/>
    </location>
</feature>
<dbReference type="Pfam" id="PF07398">
    <property type="entry name" value="MDMPI_C"/>
    <property type="match status" value="1"/>
</dbReference>
<reference evidence="5" key="1">
    <citation type="journal article" date="2019" name="Int. J. Syst. Evol. Microbiol.">
        <title>The Global Catalogue of Microorganisms (GCM) 10K type strain sequencing project: providing services to taxonomists for standard genome sequencing and annotation.</title>
        <authorList>
            <consortium name="The Broad Institute Genomics Platform"/>
            <consortium name="The Broad Institute Genome Sequencing Center for Infectious Disease"/>
            <person name="Wu L."/>
            <person name="Ma J."/>
        </authorList>
    </citation>
    <scope>NUCLEOTIDE SEQUENCE [LARGE SCALE GENOMIC DNA]</scope>
    <source>
        <strain evidence="5">JCM 18063</strain>
    </source>
</reference>
<feature type="domain" description="Mycothiol-dependent maleylpyruvate isomerase metal-binding" evidence="3">
    <location>
        <begin position="33"/>
        <end position="141"/>
    </location>
</feature>
<evidence type="ECO:0000256" key="1">
    <source>
        <dbReference type="SAM" id="MobiDB-lite"/>
    </source>
</evidence>
<dbReference type="InterPro" id="IPR024344">
    <property type="entry name" value="MDMPI_metal-binding"/>
</dbReference>
<dbReference type="Proteomes" id="UP001500956">
    <property type="component" value="Unassembled WGS sequence"/>
</dbReference>
<name>A0ABP8YGE0_9MICO</name>
<keyword evidence="5" id="KW-1185">Reference proteome</keyword>